<dbReference type="Proteomes" id="UP000617426">
    <property type="component" value="Unassembled WGS sequence"/>
</dbReference>
<comment type="caution">
    <text evidence="1">The sequence shown here is derived from an EMBL/GenBank/DDBJ whole genome shotgun (WGS) entry which is preliminary data.</text>
</comment>
<protein>
    <submittedName>
        <fullName evidence="1">Uncharacterized protein</fullName>
    </submittedName>
</protein>
<name>A0A923E6J6_9ACTO</name>
<sequence length="43" mass="4682">MTDNAVTEILETKREDAILAPNSNHHPGIHPTTAFQLAVELEG</sequence>
<dbReference type="GeneID" id="85978658"/>
<reference evidence="1" key="1">
    <citation type="submission" date="2020-08" db="EMBL/GenBank/DDBJ databases">
        <title>Sequencing the genomes of 1000 actinobacteria strains.</title>
        <authorList>
            <person name="Klenk H.-P."/>
        </authorList>
    </citation>
    <scope>NUCLEOTIDE SEQUENCE</scope>
    <source>
        <strain evidence="1">DSM 10695</strain>
    </source>
</reference>
<organism evidence="1 2">
    <name type="scientific">Schaalia hyovaginalis</name>
    <dbReference type="NCBI Taxonomy" id="29316"/>
    <lineage>
        <taxon>Bacteria</taxon>
        <taxon>Bacillati</taxon>
        <taxon>Actinomycetota</taxon>
        <taxon>Actinomycetes</taxon>
        <taxon>Actinomycetales</taxon>
        <taxon>Actinomycetaceae</taxon>
        <taxon>Schaalia</taxon>
    </lineage>
</organism>
<evidence type="ECO:0000313" key="1">
    <source>
        <dbReference type="EMBL" id="MBB6335580.1"/>
    </source>
</evidence>
<dbReference type="AlphaFoldDB" id="A0A923E6J6"/>
<accession>A0A923E6J6</accession>
<dbReference type="RefSeq" id="WP_268833444.1">
    <property type="nucleotide sequence ID" value="NZ_JACHMK010000001.1"/>
</dbReference>
<keyword evidence="2" id="KW-1185">Reference proteome</keyword>
<evidence type="ECO:0000313" key="2">
    <source>
        <dbReference type="Proteomes" id="UP000617426"/>
    </source>
</evidence>
<dbReference type="EMBL" id="JACHMK010000001">
    <property type="protein sequence ID" value="MBB6335580.1"/>
    <property type="molecule type" value="Genomic_DNA"/>
</dbReference>
<gene>
    <name evidence="1" type="ORF">HD592_002145</name>
</gene>
<proteinExistence type="predicted"/>